<proteinExistence type="predicted"/>
<dbReference type="RefSeq" id="WP_005646068.1">
    <property type="nucleotide sequence ID" value="NZ_JH976454.1"/>
</dbReference>
<dbReference type="HOGENOM" id="CLU_914813_0_0_10"/>
<dbReference type="Proteomes" id="UP000006271">
    <property type="component" value="Unassembled WGS sequence"/>
</dbReference>
<dbReference type="PATRIC" id="fig|999420.3.peg.2598"/>
<dbReference type="PROSITE" id="PS51257">
    <property type="entry name" value="PROKAR_LIPOPROTEIN"/>
    <property type="match status" value="1"/>
</dbReference>
<protein>
    <submittedName>
        <fullName evidence="1">Uncharacterized protein</fullName>
    </submittedName>
</protein>
<organism evidence="1 2">
    <name type="scientific">Parabacteroides merdae CL03T12C32</name>
    <dbReference type="NCBI Taxonomy" id="999420"/>
    <lineage>
        <taxon>Bacteria</taxon>
        <taxon>Pseudomonadati</taxon>
        <taxon>Bacteroidota</taxon>
        <taxon>Bacteroidia</taxon>
        <taxon>Bacteroidales</taxon>
        <taxon>Tannerellaceae</taxon>
        <taxon>Parabacteroides</taxon>
    </lineage>
</organism>
<dbReference type="EMBL" id="AGZQ01000013">
    <property type="protein sequence ID" value="EKN11393.1"/>
    <property type="molecule type" value="Genomic_DNA"/>
</dbReference>
<dbReference type="AlphaFoldDB" id="K6A6U5"/>
<sequence>MNRIFNVCMFIICSLLLLSSCDKEPLKGSEEWEQERRNNFYDYKVKNREGFDMLSITPCAYNEDTAFLTGIKNEKMWIGMFDNHTKEQLKEWNGTETIERTIKIDKGYGEYEILDVSYFTCDLKSTEWGFVAIPKYAHRVLSGAISDSGKFEIGKDILLLNGNEIIVYPLNYPAIANPYWFQGSIFVLNMIEDCTYSIILSPDGKKIAEWKGNFVNGDFNPVPISYTEGIFIARESDFFIIRHNYQTGKDVWKTSIPSLKGVEDNARINSTILEQSNPIWKYQIDITNYDGSKKQVIFTVDVETGEVTEI</sequence>
<reference evidence="1 2" key="1">
    <citation type="submission" date="2012-02" db="EMBL/GenBank/DDBJ databases">
        <title>The Genome Sequence of Parabacteroides merdae CL03T12C32.</title>
        <authorList>
            <consortium name="The Broad Institute Genome Sequencing Platform"/>
            <person name="Earl A."/>
            <person name="Ward D."/>
            <person name="Feldgarden M."/>
            <person name="Gevers D."/>
            <person name="Zitomersky N.L."/>
            <person name="Coyne M.J."/>
            <person name="Comstock L.E."/>
            <person name="Young S.K."/>
            <person name="Zeng Q."/>
            <person name="Gargeya S."/>
            <person name="Fitzgerald M."/>
            <person name="Haas B."/>
            <person name="Abouelleil A."/>
            <person name="Alvarado L."/>
            <person name="Arachchi H.M."/>
            <person name="Berlin A."/>
            <person name="Chapman S.B."/>
            <person name="Gearin G."/>
            <person name="Goldberg J."/>
            <person name="Griggs A."/>
            <person name="Gujja S."/>
            <person name="Hansen M."/>
            <person name="Heiman D."/>
            <person name="Howarth C."/>
            <person name="Larimer J."/>
            <person name="Lui A."/>
            <person name="MacDonald P.J.P."/>
            <person name="McCowen C."/>
            <person name="Montmayeur A."/>
            <person name="Murphy C."/>
            <person name="Neiman D."/>
            <person name="Pearson M."/>
            <person name="Priest M."/>
            <person name="Roberts A."/>
            <person name="Saif S."/>
            <person name="Shea T."/>
            <person name="Sisk P."/>
            <person name="Stolte C."/>
            <person name="Sykes S."/>
            <person name="Wortman J."/>
            <person name="Nusbaum C."/>
            <person name="Birren B."/>
        </authorList>
    </citation>
    <scope>NUCLEOTIDE SEQUENCE [LARGE SCALE GENOMIC DNA]</scope>
    <source>
        <strain evidence="1 2">CL03T12C32</strain>
    </source>
</reference>
<comment type="caution">
    <text evidence="1">The sequence shown here is derived from an EMBL/GenBank/DDBJ whole genome shotgun (WGS) entry which is preliminary data.</text>
</comment>
<accession>K6A6U5</accession>
<evidence type="ECO:0000313" key="2">
    <source>
        <dbReference type="Proteomes" id="UP000006271"/>
    </source>
</evidence>
<gene>
    <name evidence="1" type="ORF">HMPREF1060_02524</name>
</gene>
<evidence type="ECO:0000313" key="1">
    <source>
        <dbReference type="EMBL" id="EKN11393.1"/>
    </source>
</evidence>
<name>K6A6U5_9BACT</name>